<dbReference type="RefSeq" id="WP_173074891.1">
    <property type="nucleotide sequence ID" value="NZ_CP041345.1"/>
</dbReference>
<dbReference type="Gene3D" id="2.60.120.370">
    <property type="entry name" value="YhcH/YjgK/YiaL"/>
    <property type="match status" value="1"/>
</dbReference>
<dbReference type="SUPFAM" id="SSF51197">
    <property type="entry name" value="Clavaminate synthase-like"/>
    <property type="match status" value="1"/>
</dbReference>
<dbReference type="Pfam" id="PF04074">
    <property type="entry name" value="DUF386"/>
    <property type="match status" value="1"/>
</dbReference>
<sequence>MIVAPLTDFGTYLKLHPLFERVEQALITLDFSNPGEKIYIENDKLIAIPSFNKGRNTGEALLESHDRYIDIQICLQGEETFGWADRQTCSSIVKPYNQEKDITFYNDEPSTYFTLKPNQFAIFFPNDCHAPLIGSGLIKKVVFKVKVESNLHNF</sequence>
<dbReference type="AlphaFoldDB" id="A0A7D3XEJ4"/>
<name>A0A7D3XEJ4_9BACT</name>
<dbReference type="GO" id="GO:0005829">
    <property type="term" value="C:cytosol"/>
    <property type="evidence" value="ECO:0007669"/>
    <property type="project" value="TreeGrafter"/>
</dbReference>
<organism evidence="1 2">
    <name type="scientific">Tenuifilum thalassicum</name>
    <dbReference type="NCBI Taxonomy" id="2590900"/>
    <lineage>
        <taxon>Bacteria</taxon>
        <taxon>Pseudomonadati</taxon>
        <taxon>Bacteroidota</taxon>
        <taxon>Bacteroidia</taxon>
        <taxon>Bacteroidales</taxon>
        <taxon>Tenuifilaceae</taxon>
        <taxon>Tenuifilum</taxon>
    </lineage>
</organism>
<protein>
    <submittedName>
        <fullName evidence="1">DUF386 domain-containing protein</fullName>
    </submittedName>
</protein>
<reference evidence="1 2" key="1">
    <citation type="submission" date="2019-07" db="EMBL/GenBank/DDBJ databases">
        <title>Thalassofilum flectens gen. nov., sp. nov., a novel moderate thermophilic anaerobe from a shallow sea hot spring in Kunashir Island (Russia), representing a new family in the order Bacteroidales, and proposal of Thalassofilacea fam. nov.</title>
        <authorList>
            <person name="Kochetkova T.V."/>
            <person name="Podosokorskaya O.A."/>
            <person name="Novikov A."/>
            <person name="Elcheninov A.G."/>
            <person name="Toshchakov S.V."/>
            <person name="Kublanov I.V."/>
        </authorList>
    </citation>
    <scope>NUCLEOTIDE SEQUENCE [LARGE SCALE GENOMIC DNA]</scope>
    <source>
        <strain evidence="1 2">38-H</strain>
    </source>
</reference>
<dbReference type="EMBL" id="CP041345">
    <property type="protein sequence ID" value="QKG80292.1"/>
    <property type="molecule type" value="Genomic_DNA"/>
</dbReference>
<dbReference type="PANTHER" id="PTHR34986">
    <property type="entry name" value="EVOLVED BETA-GALACTOSIDASE SUBUNIT BETA"/>
    <property type="match status" value="1"/>
</dbReference>
<dbReference type="KEGG" id="ttz:FHG85_08470"/>
<gene>
    <name evidence="1" type="ORF">FHG85_08470</name>
</gene>
<keyword evidence="2" id="KW-1185">Reference proteome</keyword>
<dbReference type="PANTHER" id="PTHR34986:SF1">
    <property type="entry name" value="PROTEIN YIAL"/>
    <property type="match status" value="1"/>
</dbReference>
<accession>A0A7D3XEJ4</accession>
<dbReference type="Proteomes" id="UP000500961">
    <property type="component" value="Chromosome"/>
</dbReference>
<dbReference type="InterPro" id="IPR037012">
    <property type="entry name" value="NanQ/TabA/YiaL_sf"/>
</dbReference>
<proteinExistence type="predicted"/>
<evidence type="ECO:0000313" key="1">
    <source>
        <dbReference type="EMBL" id="QKG80292.1"/>
    </source>
</evidence>
<dbReference type="InterPro" id="IPR004375">
    <property type="entry name" value="NanQ/TabA/YiaL"/>
</dbReference>
<dbReference type="NCBIfam" id="TIGR00022">
    <property type="entry name" value="YhcH/YjgK/YiaL family protein"/>
    <property type="match status" value="1"/>
</dbReference>
<evidence type="ECO:0000313" key="2">
    <source>
        <dbReference type="Proteomes" id="UP000500961"/>
    </source>
</evidence>